<sequence>PNGDAELDDCGVCNGGNADDLGCGCFEPGPSGCDNTCGSELVDDECGICGGDGSEEGFNCDGIPLDFVYNQSSMLAFYYIHETSDLTGDPLTAEDWVGVFNGETCVGSRQWDTALCNSGVCDVPAMGDDGYDYSEGYLNHGDLPSFKIYDFSEGDYFDAYPSENFPFENAGIFNVDALVLDVSFSLPLHQYNNLMSFYILPEDNSVSNVLLDIQENIIAISGEATSAQYFFEENEWTGSLMDLDISSGYWMRVAEDDTLDVTGHSYDPNRVYNLNSGANLVSFPSIGSVGISEALPDEIEDNILAVLGEGMSAVNSDEGWEGSLMDFKALHGYWIITDSDISFSYDLDSLEPLSRKVNPYQTDHIPHGFDYIQSTQQAFYFVENIELINSEIEIGDWLFSYCGNTVTGSRQWLGRTVDIPVMGAEGDLLTAGYCGMNDTPHFKLLKSDSQELVSLHAETPTWEPNGIFNLGSLQEAAPIPNKFKMYDAYPNPFNPLTQIRYEIPTEGFLEISIFDLRGQKVETLVNEFTQPGEYSTSWDASLVSSGVYFVHFTASSEGKASISQIQKLMLIK</sequence>
<feature type="domain" description="Secretion system C-terminal sorting" evidence="1">
    <location>
        <begin position="489"/>
        <end position="557"/>
    </location>
</feature>
<dbReference type="Gene3D" id="2.60.40.4070">
    <property type="match status" value="1"/>
</dbReference>
<evidence type="ECO:0000313" key="2">
    <source>
        <dbReference type="EMBL" id="SVA61263.1"/>
    </source>
</evidence>
<dbReference type="AlphaFoldDB" id="A0A381XAL1"/>
<feature type="non-terminal residue" evidence="2">
    <location>
        <position position="1"/>
    </location>
</feature>
<proteinExistence type="predicted"/>
<gene>
    <name evidence="2" type="ORF">METZ01_LOCUS114117</name>
</gene>
<protein>
    <recommendedName>
        <fullName evidence="1">Secretion system C-terminal sorting domain-containing protein</fullName>
    </recommendedName>
</protein>
<evidence type="ECO:0000259" key="1">
    <source>
        <dbReference type="Pfam" id="PF18962"/>
    </source>
</evidence>
<reference evidence="2" key="1">
    <citation type="submission" date="2018-05" db="EMBL/GenBank/DDBJ databases">
        <authorList>
            <person name="Lanie J.A."/>
            <person name="Ng W.-L."/>
            <person name="Kazmierczak K.M."/>
            <person name="Andrzejewski T.M."/>
            <person name="Davidsen T.M."/>
            <person name="Wayne K.J."/>
            <person name="Tettelin H."/>
            <person name="Glass J.I."/>
            <person name="Rusch D."/>
            <person name="Podicherti R."/>
            <person name="Tsui H.-C.T."/>
            <person name="Winkler M.E."/>
        </authorList>
    </citation>
    <scope>NUCLEOTIDE SEQUENCE</scope>
</reference>
<dbReference type="InterPro" id="IPR026444">
    <property type="entry name" value="Secre_tail"/>
</dbReference>
<organism evidence="2">
    <name type="scientific">marine metagenome</name>
    <dbReference type="NCBI Taxonomy" id="408172"/>
    <lineage>
        <taxon>unclassified sequences</taxon>
        <taxon>metagenomes</taxon>
        <taxon>ecological metagenomes</taxon>
    </lineage>
</organism>
<dbReference type="NCBIfam" id="TIGR04183">
    <property type="entry name" value="Por_Secre_tail"/>
    <property type="match status" value="1"/>
</dbReference>
<accession>A0A381XAL1</accession>
<dbReference type="EMBL" id="UINC01014350">
    <property type="protein sequence ID" value="SVA61263.1"/>
    <property type="molecule type" value="Genomic_DNA"/>
</dbReference>
<name>A0A381XAL1_9ZZZZ</name>
<dbReference type="Pfam" id="PF18962">
    <property type="entry name" value="Por_Secre_tail"/>
    <property type="match status" value="1"/>
</dbReference>